<protein>
    <recommendedName>
        <fullName evidence="17">Mitogen-activated protein kinase kinase kinase 4</fullName>
        <ecNumber evidence="4">2.7.11.25</ecNumber>
    </recommendedName>
    <alternativeName>
        <fullName evidence="18">MAPK/ERK kinase kinase 4</fullName>
    </alternativeName>
</protein>
<evidence type="ECO:0000256" key="4">
    <source>
        <dbReference type="ARBA" id="ARBA00012406"/>
    </source>
</evidence>
<evidence type="ECO:0000256" key="5">
    <source>
        <dbReference type="ARBA" id="ARBA00022490"/>
    </source>
</evidence>
<dbReference type="InterPro" id="IPR017441">
    <property type="entry name" value="Protein_kinase_ATP_BS"/>
</dbReference>
<organism evidence="21 22">
    <name type="scientific">Phlebotomus papatasi</name>
    <name type="common">Sandfly</name>
    <dbReference type="NCBI Taxonomy" id="29031"/>
    <lineage>
        <taxon>Eukaryota</taxon>
        <taxon>Metazoa</taxon>
        <taxon>Ecdysozoa</taxon>
        <taxon>Arthropoda</taxon>
        <taxon>Hexapoda</taxon>
        <taxon>Insecta</taxon>
        <taxon>Pterygota</taxon>
        <taxon>Neoptera</taxon>
        <taxon>Endopterygota</taxon>
        <taxon>Diptera</taxon>
        <taxon>Nematocera</taxon>
        <taxon>Psychodoidea</taxon>
        <taxon>Psychodidae</taxon>
        <taxon>Phlebotomus</taxon>
        <taxon>Phlebotomus</taxon>
    </lineage>
</organism>
<evidence type="ECO:0000256" key="13">
    <source>
        <dbReference type="ARBA" id="ARBA00022842"/>
    </source>
</evidence>
<dbReference type="PANTHER" id="PTHR48016:SF32">
    <property type="entry name" value="MITOGEN-ACTIVATED PROTEIN KINASE KINASE KINASE 4"/>
    <property type="match status" value="1"/>
</dbReference>
<keyword evidence="7" id="KW-0597">Phosphoprotein</keyword>
<keyword evidence="22" id="KW-1185">Reference proteome</keyword>
<dbReference type="AlphaFoldDB" id="A0A1B0GQL3"/>
<dbReference type="GO" id="GO:0005524">
    <property type="term" value="F:ATP binding"/>
    <property type="evidence" value="ECO:0007669"/>
    <property type="project" value="UniProtKB-UniRule"/>
</dbReference>
<dbReference type="SMART" id="SM00220">
    <property type="entry name" value="S_TKc"/>
    <property type="match status" value="1"/>
</dbReference>
<evidence type="ECO:0000256" key="2">
    <source>
        <dbReference type="ARBA" id="ARBA00004556"/>
    </source>
</evidence>
<dbReference type="PROSITE" id="PS50011">
    <property type="entry name" value="PROTEIN_KINASE_DOM"/>
    <property type="match status" value="1"/>
</dbReference>
<evidence type="ECO:0000256" key="12">
    <source>
        <dbReference type="ARBA" id="ARBA00022840"/>
    </source>
</evidence>
<sequence length="824" mass="93234">MWQVNRRNTMDCAILNEMFVEDEHKRTDKRALQLQREADREIKLSAMATAAVNQLQKRNSRPLSNASIEERTESLPLANVAAGTVGTGPTIIECSNRYMSVQSRPVGCRMSAPPSAFGNNLRLDQTDMPRIQNRQEFHETFANLIKLGSVDKQENKKFAEMSIKTRSDSTGPGPELTERVPQLPPISSAGPLLASLPDPVDPDNPCSTSTDSQCRADSFHSPSNTDHPEWNWPSLKPFHCLYHLQCWTNSTVSLQDTVDSGRDSVDSKKISPPKVQFTLDETNESGSSNDSTISEESMLKESTPTPPVGDFGKLVNEVNLFSRDPASHSSPYRKYIENVLKSRGLGKSLNFLHRLHNVVLRKAQITLEKPGSEESDSEGELFEMDSPIIEPPLEKEQEEELRRYGIWSPEYEQLALPSYIPAFVFLSLIPMEVIHEFLRLRLETRPEKPNPLSLEQLMKELREGLILAITHRERYNKHITTALCEKEPELEKYIGILDEFDKTVMKVMELYLDYVEQWVLIAAPEGHQRSALDKEWMFTKLIGQGRFGKVYTAVNNSTGELMAMKEITIQPGENRAIRRVAEELKIFEGITHKHLVKYYGVEIHREELLIFMELCSEGTLESLVEMSGGLYESLTRRFTAQLLSAVGELHKHGIVHRDVKTANIFLTNGSNCLKLGDFESAVKLQTHTTVPGELQGYVGTQAYMAPEVFTKNNTEGHGRAADIWSVGCVVIEMASGKRPWSQFDSNFQIMFKVGMGETPEVPDSLSQEGHDFLKNCLQHDPKTRQTANELLLHNFCKVGLEDDCSCDDKRQQEIRRSKRHKTKT</sequence>
<dbReference type="PANTHER" id="PTHR48016">
    <property type="entry name" value="MAP KINASE KINASE KINASE SSK2-RELATED-RELATED"/>
    <property type="match status" value="1"/>
</dbReference>
<dbReference type="EMBL" id="AJVK01017257">
    <property type="status" value="NOT_ANNOTATED_CDS"/>
    <property type="molecule type" value="Genomic_DNA"/>
</dbReference>
<dbReference type="Proteomes" id="UP000092462">
    <property type="component" value="Unassembled WGS sequence"/>
</dbReference>
<proteinExistence type="inferred from homology"/>
<dbReference type="EnsemblMetazoa" id="PPAI009824-RA">
    <property type="protein sequence ID" value="PPAI009824-PA"/>
    <property type="gene ID" value="PPAI009824"/>
</dbReference>
<evidence type="ECO:0000256" key="6">
    <source>
        <dbReference type="ARBA" id="ARBA00022527"/>
    </source>
</evidence>
<keyword evidence="13" id="KW-0460">Magnesium</keyword>
<keyword evidence="10" id="KW-0547">Nucleotide-binding</keyword>
<feature type="compositionally biased region" description="Polar residues" evidence="19">
    <location>
        <begin position="205"/>
        <end position="225"/>
    </location>
</feature>
<evidence type="ECO:0000256" key="18">
    <source>
        <dbReference type="ARBA" id="ARBA00083883"/>
    </source>
</evidence>
<dbReference type="GO" id="GO:0004709">
    <property type="term" value="F:MAP kinase kinase kinase activity"/>
    <property type="evidence" value="ECO:0007669"/>
    <property type="project" value="UniProtKB-EC"/>
</dbReference>
<comment type="subcellular location">
    <subcellularLocation>
        <location evidence="2">Cytoplasm</location>
        <location evidence="2">Perinuclear region</location>
    </subcellularLocation>
</comment>
<name>A0A1B0GQL3_PHLPP</name>
<dbReference type="GO" id="GO:0046872">
    <property type="term" value="F:metal ion binding"/>
    <property type="evidence" value="ECO:0007669"/>
    <property type="project" value="UniProtKB-KW"/>
</dbReference>
<dbReference type="InterPro" id="IPR008271">
    <property type="entry name" value="Ser/Thr_kinase_AS"/>
</dbReference>
<keyword evidence="5" id="KW-0963">Cytoplasm</keyword>
<comment type="catalytic activity">
    <reaction evidence="15">
        <text>L-seryl-[protein] + ATP = O-phospho-L-seryl-[protein] + ADP + H(+)</text>
        <dbReference type="Rhea" id="RHEA:17989"/>
        <dbReference type="Rhea" id="RHEA-COMP:9863"/>
        <dbReference type="Rhea" id="RHEA-COMP:11604"/>
        <dbReference type="ChEBI" id="CHEBI:15378"/>
        <dbReference type="ChEBI" id="CHEBI:29999"/>
        <dbReference type="ChEBI" id="CHEBI:30616"/>
        <dbReference type="ChEBI" id="CHEBI:83421"/>
        <dbReference type="ChEBI" id="CHEBI:456216"/>
        <dbReference type="EC" id="2.7.11.25"/>
    </reaction>
</comment>
<keyword evidence="9" id="KW-0479">Metal-binding</keyword>
<keyword evidence="11" id="KW-0418">Kinase</keyword>
<dbReference type="VEuPathDB" id="VectorBase:PPAI009824"/>
<evidence type="ECO:0000256" key="17">
    <source>
        <dbReference type="ARBA" id="ARBA00069057"/>
    </source>
</evidence>
<feature type="compositionally biased region" description="Polar residues" evidence="19">
    <location>
        <begin position="284"/>
        <end position="303"/>
    </location>
</feature>
<evidence type="ECO:0000313" key="21">
    <source>
        <dbReference type="EnsemblMetazoa" id="PPAI009824-PA"/>
    </source>
</evidence>
<dbReference type="EMBL" id="AJVK01017256">
    <property type="status" value="NOT_ANNOTATED_CDS"/>
    <property type="molecule type" value="Genomic_DNA"/>
</dbReference>
<evidence type="ECO:0000256" key="19">
    <source>
        <dbReference type="SAM" id="MobiDB-lite"/>
    </source>
</evidence>
<evidence type="ECO:0000256" key="9">
    <source>
        <dbReference type="ARBA" id="ARBA00022723"/>
    </source>
</evidence>
<dbReference type="PROSITE" id="PS00108">
    <property type="entry name" value="PROTEIN_KINASE_ST"/>
    <property type="match status" value="1"/>
</dbReference>
<accession>A0A1B0GQL3</accession>
<evidence type="ECO:0000256" key="14">
    <source>
        <dbReference type="ARBA" id="ARBA00047559"/>
    </source>
</evidence>
<feature type="domain" description="Protein kinase" evidence="20">
    <location>
        <begin position="536"/>
        <end position="796"/>
    </location>
</feature>
<comment type="similarity">
    <text evidence="3">Belongs to the protein kinase superfamily. STE Ser/Thr protein kinase family. MAP kinase kinase kinase subfamily.</text>
</comment>
<dbReference type="PROSITE" id="PS00107">
    <property type="entry name" value="PROTEIN_KINASE_ATP"/>
    <property type="match status" value="1"/>
</dbReference>
<keyword evidence="6" id="KW-0723">Serine/threonine-protein kinase</keyword>
<evidence type="ECO:0000256" key="1">
    <source>
        <dbReference type="ARBA" id="ARBA00001946"/>
    </source>
</evidence>
<dbReference type="SUPFAM" id="SSF56112">
    <property type="entry name" value="Protein kinase-like (PK-like)"/>
    <property type="match status" value="1"/>
</dbReference>
<feature type="region of interest" description="Disordered" evidence="19">
    <location>
        <begin position="163"/>
        <end position="228"/>
    </location>
</feature>
<dbReference type="InterPro" id="IPR050538">
    <property type="entry name" value="MAP_kinase_kinase_kinase"/>
</dbReference>
<evidence type="ECO:0000256" key="11">
    <source>
        <dbReference type="ARBA" id="ARBA00022777"/>
    </source>
</evidence>
<evidence type="ECO:0000256" key="10">
    <source>
        <dbReference type="ARBA" id="ARBA00022741"/>
    </source>
</evidence>
<dbReference type="Gene3D" id="1.10.510.10">
    <property type="entry name" value="Transferase(Phosphotransferase) domain 1"/>
    <property type="match status" value="1"/>
</dbReference>
<keyword evidence="12" id="KW-0067">ATP-binding</keyword>
<dbReference type="Pfam" id="PF00069">
    <property type="entry name" value="Pkinase"/>
    <property type="match status" value="1"/>
</dbReference>
<evidence type="ECO:0000259" key="20">
    <source>
        <dbReference type="PROSITE" id="PS50011"/>
    </source>
</evidence>
<dbReference type="FunFam" id="1.10.510.10:FF:000122">
    <property type="entry name" value="Mitogen-activated protein kinase kinase kinase 4"/>
    <property type="match status" value="1"/>
</dbReference>
<evidence type="ECO:0000313" key="22">
    <source>
        <dbReference type="Proteomes" id="UP000092462"/>
    </source>
</evidence>
<evidence type="ECO:0000256" key="8">
    <source>
        <dbReference type="ARBA" id="ARBA00022679"/>
    </source>
</evidence>
<comment type="function">
    <text evidence="16">Component of a protein kinase signal transduction cascade. Activates the CSBP2, P38 and JNK MAPK pathways, but not the ERK pathway. Specifically phosphorylates and activates MAP2K4 and MAP2K6.</text>
</comment>
<dbReference type="GO" id="GO:0048471">
    <property type="term" value="C:perinuclear region of cytoplasm"/>
    <property type="evidence" value="ECO:0007669"/>
    <property type="project" value="UniProtKB-SubCell"/>
</dbReference>
<comment type="catalytic activity">
    <reaction evidence="14">
        <text>L-threonyl-[protein] + ATP = O-phospho-L-threonyl-[protein] + ADP + H(+)</text>
        <dbReference type="Rhea" id="RHEA:46608"/>
        <dbReference type="Rhea" id="RHEA-COMP:11060"/>
        <dbReference type="Rhea" id="RHEA-COMP:11605"/>
        <dbReference type="ChEBI" id="CHEBI:15378"/>
        <dbReference type="ChEBI" id="CHEBI:30013"/>
        <dbReference type="ChEBI" id="CHEBI:30616"/>
        <dbReference type="ChEBI" id="CHEBI:61977"/>
        <dbReference type="ChEBI" id="CHEBI:456216"/>
        <dbReference type="EC" id="2.7.11.25"/>
    </reaction>
</comment>
<dbReference type="EC" id="2.7.11.25" evidence="4"/>
<evidence type="ECO:0000256" key="3">
    <source>
        <dbReference type="ARBA" id="ARBA00006529"/>
    </source>
</evidence>
<dbReference type="EMBL" id="AJVK01017255">
    <property type="status" value="NOT_ANNOTATED_CDS"/>
    <property type="molecule type" value="Genomic_DNA"/>
</dbReference>
<feature type="region of interest" description="Disordered" evidence="19">
    <location>
        <begin position="279"/>
        <end position="307"/>
    </location>
</feature>
<evidence type="ECO:0000256" key="7">
    <source>
        <dbReference type="ARBA" id="ARBA00022553"/>
    </source>
</evidence>
<dbReference type="VEuPathDB" id="VectorBase:PPAPM1_007761"/>
<dbReference type="InterPro" id="IPR000719">
    <property type="entry name" value="Prot_kinase_dom"/>
</dbReference>
<evidence type="ECO:0000256" key="15">
    <source>
        <dbReference type="ARBA" id="ARBA00048329"/>
    </source>
</evidence>
<keyword evidence="8" id="KW-0808">Transferase</keyword>
<evidence type="ECO:0000256" key="16">
    <source>
        <dbReference type="ARBA" id="ARBA00060115"/>
    </source>
</evidence>
<comment type="cofactor">
    <cofactor evidence="1">
        <name>Mg(2+)</name>
        <dbReference type="ChEBI" id="CHEBI:18420"/>
    </cofactor>
</comment>
<reference evidence="21" key="1">
    <citation type="submission" date="2022-08" db="UniProtKB">
        <authorList>
            <consortium name="EnsemblMetazoa"/>
        </authorList>
    </citation>
    <scope>IDENTIFICATION</scope>
    <source>
        <strain evidence="21">Israel</strain>
    </source>
</reference>
<dbReference type="InterPro" id="IPR011009">
    <property type="entry name" value="Kinase-like_dom_sf"/>
</dbReference>